<keyword evidence="5" id="KW-1185">Reference proteome</keyword>
<reference evidence="4" key="1">
    <citation type="submission" date="2023-04" db="EMBL/GenBank/DDBJ databases">
        <title>Phytophthora lilii NBRC 32176.</title>
        <authorList>
            <person name="Ichikawa N."/>
            <person name="Sato H."/>
            <person name="Tonouchi N."/>
        </authorList>
    </citation>
    <scope>NUCLEOTIDE SEQUENCE</scope>
    <source>
        <strain evidence="4">NBRC 32176</strain>
    </source>
</reference>
<feature type="region of interest" description="Disordered" evidence="1">
    <location>
        <begin position="495"/>
        <end position="518"/>
    </location>
</feature>
<organism evidence="4 5">
    <name type="scientific">Phytophthora lilii</name>
    <dbReference type="NCBI Taxonomy" id="2077276"/>
    <lineage>
        <taxon>Eukaryota</taxon>
        <taxon>Sar</taxon>
        <taxon>Stramenopiles</taxon>
        <taxon>Oomycota</taxon>
        <taxon>Peronosporomycetes</taxon>
        <taxon>Peronosporales</taxon>
        <taxon>Peronosporaceae</taxon>
        <taxon>Phytophthora</taxon>
    </lineage>
</organism>
<evidence type="ECO:0000256" key="3">
    <source>
        <dbReference type="SAM" id="SignalP"/>
    </source>
</evidence>
<protein>
    <submittedName>
        <fullName evidence="4">Unnamed protein product</fullName>
    </submittedName>
</protein>
<dbReference type="OrthoDB" id="79068at2759"/>
<keyword evidence="3" id="KW-0732">Signal</keyword>
<dbReference type="EMBL" id="BSXW01001004">
    <property type="protein sequence ID" value="GMF32620.1"/>
    <property type="molecule type" value="Genomic_DNA"/>
</dbReference>
<evidence type="ECO:0000256" key="1">
    <source>
        <dbReference type="SAM" id="MobiDB-lite"/>
    </source>
</evidence>
<gene>
    <name evidence="4" type="ORF">Plil01_001395200</name>
</gene>
<keyword evidence="2" id="KW-1133">Transmembrane helix</keyword>
<feature type="compositionally biased region" description="Basic and acidic residues" evidence="1">
    <location>
        <begin position="690"/>
        <end position="705"/>
    </location>
</feature>
<dbReference type="Gene3D" id="2.30.29.30">
    <property type="entry name" value="Pleckstrin-homology domain (PH domain)/Phosphotyrosine-binding domain (PTB)"/>
    <property type="match status" value="1"/>
</dbReference>
<dbReference type="AlphaFoldDB" id="A0A9W7CGF2"/>
<proteinExistence type="predicted"/>
<feature type="compositionally biased region" description="Acidic residues" evidence="1">
    <location>
        <begin position="675"/>
        <end position="689"/>
    </location>
</feature>
<feature type="chain" id="PRO_5040966691" evidence="3">
    <location>
        <begin position="25"/>
        <end position="725"/>
    </location>
</feature>
<keyword evidence="2" id="KW-0472">Membrane</keyword>
<feature type="transmembrane region" description="Helical" evidence="2">
    <location>
        <begin position="67"/>
        <end position="88"/>
    </location>
</feature>
<name>A0A9W7CGF2_9STRA</name>
<feature type="compositionally biased region" description="Basic and acidic residues" evidence="1">
    <location>
        <begin position="640"/>
        <end position="657"/>
    </location>
</feature>
<comment type="caution">
    <text evidence="4">The sequence shown here is derived from an EMBL/GenBank/DDBJ whole genome shotgun (WGS) entry which is preliminary data.</text>
</comment>
<evidence type="ECO:0000313" key="4">
    <source>
        <dbReference type="EMBL" id="GMF32620.1"/>
    </source>
</evidence>
<accession>A0A9W7CGF2</accession>
<dbReference type="InterPro" id="IPR011993">
    <property type="entry name" value="PH-like_dom_sf"/>
</dbReference>
<feature type="signal peptide" evidence="3">
    <location>
        <begin position="1"/>
        <end position="24"/>
    </location>
</feature>
<sequence length="725" mass="80397">MATLGSRMLPLLLLLLLLLGTAGAMDGPVTADSVNEHATDVQPGQKPPLARTYRTAYGTSFECASTWTLILGAYVVLVVGGLLLLSVVPVRFASSEKLEAPFVLWFGSPNKKTLEAKQVAVEQQEDEEEVKAAESVQVESWWQRWSSWVEQTVAALFPPSQPRDIDVRYRFQADMTQQLAAATPKTYESIAVATDDLEEVAAPSPPVPEKAAEVLPPVPEELSLPAVELVPPPQELSSPPLIPELEAKAPLLPQSVEEEEDVFDVEPPRSRRGLARAASRSSIFMAAPPSPPSVSRARQGSARLASDVSSTKAESIGRITSRAGSGGSAVETKEDFVRAASRRQSMAVRAEKRVALAQEDVSYENLGDDEIRMYEYLEFIRELLDGLALKKVCQKSGRIVSRTLYITPDMTVVFWNATGTFRRLTAKSSIQTANIEEVLRGLHGSANVTARSTPERDAQCVSIRCNDGKWLVLEAKTEAMRQRLFLGFSRLAQEKHEQESETADDQAIPESREEEETIGTIARETRQTEATTTISKSRKQVVSTYETSGFIKNEASFIEKRADQVAQETDYEEKPPPPFLEIKMPRQELLSIRQQHGEFVAEQVELEETGPSPQSLPSLEETLLQRELSIRASYESSADEDQKVVETKVGGQHREGHIGTSLHGMQDPIYKDEETKEDELFQEGIEEEKEADKEEEKKVDEKQENDADIDIDNLSDDGDPEMSRE</sequence>
<feature type="compositionally biased region" description="Acidic residues" evidence="1">
    <location>
        <begin position="706"/>
        <end position="725"/>
    </location>
</feature>
<dbReference type="Proteomes" id="UP001165083">
    <property type="component" value="Unassembled WGS sequence"/>
</dbReference>
<feature type="region of interest" description="Disordered" evidence="1">
    <location>
        <begin position="633"/>
        <end position="725"/>
    </location>
</feature>
<evidence type="ECO:0000256" key="2">
    <source>
        <dbReference type="SAM" id="Phobius"/>
    </source>
</evidence>
<keyword evidence="2" id="KW-0812">Transmembrane</keyword>
<evidence type="ECO:0000313" key="5">
    <source>
        <dbReference type="Proteomes" id="UP001165083"/>
    </source>
</evidence>